<evidence type="ECO:0000313" key="2">
    <source>
        <dbReference type="Proteomes" id="UP001060085"/>
    </source>
</evidence>
<comment type="caution">
    <text evidence="1">The sequence shown here is derived from an EMBL/GenBank/DDBJ whole genome shotgun (WGS) entry which is preliminary data.</text>
</comment>
<organism evidence="1 2">
    <name type="scientific">Catharanthus roseus</name>
    <name type="common">Madagascar periwinkle</name>
    <name type="synonym">Vinca rosea</name>
    <dbReference type="NCBI Taxonomy" id="4058"/>
    <lineage>
        <taxon>Eukaryota</taxon>
        <taxon>Viridiplantae</taxon>
        <taxon>Streptophyta</taxon>
        <taxon>Embryophyta</taxon>
        <taxon>Tracheophyta</taxon>
        <taxon>Spermatophyta</taxon>
        <taxon>Magnoliopsida</taxon>
        <taxon>eudicotyledons</taxon>
        <taxon>Gunneridae</taxon>
        <taxon>Pentapetalae</taxon>
        <taxon>asterids</taxon>
        <taxon>lamiids</taxon>
        <taxon>Gentianales</taxon>
        <taxon>Apocynaceae</taxon>
        <taxon>Rauvolfioideae</taxon>
        <taxon>Vinceae</taxon>
        <taxon>Catharanthinae</taxon>
        <taxon>Catharanthus</taxon>
    </lineage>
</organism>
<dbReference type="Proteomes" id="UP001060085">
    <property type="component" value="Linkage Group LG07"/>
</dbReference>
<evidence type="ECO:0000313" key="1">
    <source>
        <dbReference type="EMBL" id="KAI5655615.1"/>
    </source>
</evidence>
<name>A0ACC0A3Y4_CATRO</name>
<protein>
    <submittedName>
        <fullName evidence="1">Uncharacterized protein</fullName>
    </submittedName>
</protein>
<reference evidence="2" key="1">
    <citation type="journal article" date="2023" name="Nat. Plants">
        <title>Single-cell RNA sequencing provides a high-resolution roadmap for understanding the multicellular compartmentation of specialized metabolism.</title>
        <authorList>
            <person name="Sun S."/>
            <person name="Shen X."/>
            <person name="Li Y."/>
            <person name="Li Y."/>
            <person name="Wang S."/>
            <person name="Li R."/>
            <person name="Zhang H."/>
            <person name="Shen G."/>
            <person name="Guo B."/>
            <person name="Wei J."/>
            <person name="Xu J."/>
            <person name="St-Pierre B."/>
            <person name="Chen S."/>
            <person name="Sun C."/>
        </authorList>
    </citation>
    <scope>NUCLEOTIDE SEQUENCE [LARGE SCALE GENOMIC DNA]</scope>
</reference>
<accession>A0ACC0A3Y4</accession>
<gene>
    <name evidence="1" type="ORF">M9H77_32802</name>
</gene>
<sequence length="487" mass="54006">MDESKLDDPPVHHTQKWPINLINLILGELKVQRGITAPLLVLYATWYTRYIITTAFLGRLGQLSLAGGALAATLSNVTGFSVLEGLCVAMEPICGQAFGARNYKLLHKTLIMAITLLLVSTLPILFLWINVDKILIQLGQEHDISLEAKKYLLHLLPDLVIYAFLCPLKSYLSCQSINVPVMICSAFGLVLHVPINILLLSRGRGLEGVAMAVWISDLVVVILLAVYVLIRELRKEGTWEEGWWEQGLHDWKKLLKLCGPCCLTTCLEWWCYEILMLLAGRLPNPKQSVGVLAIVIDCDYFLYSLMNALATCASIRVSNELGANRPNRAHQSANISMGIGAFFGLIGASVMVAARGVWGRLFTHDKQIARNVKKRLLILALVEVFNFPLQVCEGIVRGTARPKLGFYANMTGFYLLAIPLGAVLAFKLHLGLAGILTGFLIGTISCLFMLLVFIMRINWDEEAIKARTLTSTTEKVVIDQEDFKNLA</sequence>
<proteinExistence type="predicted"/>
<keyword evidence="2" id="KW-1185">Reference proteome</keyword>
<dbReference type="EMBL" id="CM044707">
    <property type="protein sequence ID" value="KAI5655615.1"/>
    <property type="molecule type" value="Genomic_DNA"/>
</dbReference>